<proteinExistence type="inferred from homology"/>
<sequence>MANWIEVILRAIGMLMLLFFSAKLAGKKQVAQLSYFDYISRITLGGIASITILHLEVNFYYGILAVVVWVGITYLLDLLALKSKVVRTFIDGKSTVLIKDGKVMEDNLKKEQFTTDMLLKQLRTKNAFKFADVEFAVLEPTGELNVLLKRDRQPLTLKDLNVKIPDEKEPQAVIMDGKILNEPLATLGLNQAWLKTELDKQGVAIENVFLGQVDSFGQLTVDLFDDKIQVPKPTEMPLLLSSIKKCQADLELFALATENEKAKQMYSKNAKKVEEVIRKVQTLLQ</sequence>
<evidence type="ECO:0000256" key="2">
    <source>
        <dbReference type="ARBA" id="ARBA00006448"/>
    </source>
</evidence>
<comment type="subcellular location">
    <subcellularLocation>
        <location evidence="1">Cell membrane</location>
        <topology evidence="1">Multi-pass membrane protein</topology>
    </subcellularLocation>
</comment>
<evidence type="ECO:0000256" key="6">
    <source>
        <dbReference type="ARBA" id="ARBA00023136"/>
    </source>
</evidence>
<evidence type="ECO:0000313" key="10">
    <source>
        <dbReference type="EMBL" id="KEF38274.1"/>
    </source>
</evidence>
<dbReference type="RefSeq" id="WP_035195708.1">
    <property type="nucleotide sequence ID" value="NZ_JJRY01000008.1"/>
</dbReference>
<dbReference type="OrthoDB" id="9778331at2"/>
<dbReference type="Pfam" id="PF20730">
    <property type="entry name" value="YetF_N"/>
    <property type="match status" value="1"/>
</dbReference>
<dbReference type="Pfam" id="PF04239">
    <property type="entry name" value="DUF421"/>
    <property type="match status" value="1"/>
</dbReference>
<evidence type="ECO:0000256" key="5">
    <source>
        <dbReference type="ARBA" id="ARBA00022989"/>
    </source>
</evidence>
<comment type="caution">
    <text evidence="10">The sequence shown here is derived from an EMBL/GenBank/DDBJ whole genome shotgun (WGS) entry which is preliminary data.</text>
</comment>
<feature type="domain" description="YetF-like N-terminal transmembrane" evidence="9">
    <location>
        <begin position="12"/>
        <end position="78"/>
    </location>
</feature>
<dbReference type="InterPro" id="IPR048454">
    <property type="entry name" value="YetF_N"/>
</dbReference>
<dbReference type="AlphaFoldDB" id="A0A072NKS2"/>
<dbReference type="InterPro" id="IPR007353">
    <property type="entry name" value="DUF421"/>
</dbReference>
<dbReference type="PANTHER" id="PTHR34582">
    <property type="entry name" value="UPF0702 TRANSMEMBRANE PROTEIN YCAP"/>
    <property type="match status" value="1"/>
</dbReference>
<evidence type="ECO:0000256" key="1">
    <source>
        <dbReference type="ARBA" id="ARBA00004651"/>
    </source>
</evidence>
<dbReference type="PATRIC" id="fig|1348973.3.peg.2229"/>
<dbReference type="GO" id="GO:0005886">
    <property type="term" value="C:plasma membrane"/>
    <property type="evidence" value="ECO:0007669"/>
    <property type="project" value="UniProtKB-SubCell"/>
</dbReference>
<dbReference type="Pfam" id="PF07870">
    <property type="entry name" value="DUF1657"/>
    <property type="match status" value="1"/>
</dbReference>
<feature type="domain" description="YetF C-terminal" evidence="8">
    <location>
        <begin position="82"/>
        <end position="214"/>
    </location>
</feature>
<evidence type="ECO:0000259" key="8">
    <source>
        <dbReference type="Pfam" id="PF04239"/>
    </source>
</evidence>
<gene>
    <name evidence="10" type="ORF">M670_02314</name>
</gene>
<keyword evidence="3" id="KW-1003">Cell membrane</keyword>
<dbReference type="EMBL" id="JJRY01000008">
    <property type="protein sequence ID" value="KEF38274.1"/>
    <property type="molecule type" value="Genomic_DNA"/>
</dbReference>
<dbReference type="InterPro" id="IPR012452">
    <property type="entry name" value="DUF1657"/>
</dbReference>
<dbReference type="Proteomes" id="UP000027936">
    <property type="component" value="Unassembled WGS sequence"/>
</dbReference>
<evidence type="ECO:0000256" key="3">
    <source>
        <dbReference type="ARBA" id="ARBA00022475"/>
    </source>
</evidence>
<feature type="transmembrane region" description="Helical" evidence="7">
    <location>
        <begin position="7"/>
        <end position="26"/>
    </location>
</feature>
<name>A0A072NKS2_SCHAZ</name>
<comment type="similarity">
    <text evidence="2">Belongs to the UPF0702 family.</text>
</comment>
<evidence type="ECO:0000256" key="7">
    <source>
        <dbReference type="SAM" id="Phobius"/>
    </source>
</evidence>
<keyword evidence="4 7" id="KW-0812">Transmembrane</keyword>
<dbReference type="PANTHER" id="PTHR34582:SF7">
    <property type="entry name" value="UPF0702 TRANSMEMBRANE PROTEIN YDFS"/>
    <property type="match status" value="1"/>
</dbReference>
<feature type="transmembrane region" description="Helical" evidence="7">
    <location>
        <begin position="38"/>
        <end position="55"/>
    </location>
</feature>
<feature type="transmembrane region" description="Helical" evidence="7">
    <location>
        <begin position="61"/>
        <end position="81"/>
    </location>
</feature>
<evidence type="ECO:0000259" key="9">
    <source>
        <dbReference type="Pfam" id="PF20730"/>
    </source>
</evidence>
<keyword evidence="5 7" id="KW-1133">Transmembrane helix</keyword>
<evidence type="ECO:0000313" key="11">
    <source>
        <dbReference type="Proteomes" id="UP000027936"/>
    </source>
</evidence>
<protein>
    <submittedName>
        <fullName evidence="10">Putative membrane protein</fullName>
    </submittedName>
</protein>
<dbReference type="InterPro" id="IPR023090">
    <property type="entry name" value="UPF0702_alpha/beta_dom_sf"/>
</dbReference>
<keyword evidence="6 7" id="KW-0472">Membrane</keyword>
<dbReference type="Gene3D" id="3.30.240.20">
    <property type="entry name" value="bsu07140 like domains"/>
    <property type="match status" value="2"/>
</dbReference>
<reference evidence="10 11" key="1">
    <citation type="submission" date="2014-04" db="EMBL/GenBank/DDBJ databases">
        <title>Draft genome sequence of Bacillus azotoformans MEV2011, a (co-) denitrifying strain unable to grow in the presence of oxygen.</title>
        <authorList>
            <person name="Nielsen M."/>
            <person name="Schreiber L."/>
            <person name="Finster K."/>
            <person name="Schramm A."/>
        </authorList>
    </citation>
    <scope>NUCLEOTIDE SEQUENCE [LARGE SCALE GENOMIC DNA]</scope>
    <source>
        <strain evidence="10 11">MEV2011</strain>
    </source>
</reference>
<evidence type="ECO:0000256" key="4">
    <source>
        <dbReference type="ARBA" id="ARBA00022692"/>
    </source>
</evidence>
<organism evidence="10 11">
    <name type="scientific">Schinkia azotoformans MEV2011</name>
    <dbReference type="NCBI Taxonomy" id="1348973"/>
    <lineage>
        <taxon>Bacteria</taxon>
        <taxon>Bacillati</taxon>
        <taxon>Bacillota</taxon>
        <taxon>Bacilli</taxon>
        <taxon>Bacillales</taxon>
        <taxon>Bacillaceae</taxon>
        <taxon>Calidifontibacillus/Schinkia group</taxon>
        <taxon>Schinkia</taxon>
    </lineage>
</organism>
<accession>A0A072NKS2</accession>